<dbReference type="Gene3D" id="3.40.50.10140">
    <property type="entry name" value="Toll/interleukin-1 receptor homology (TIR) domain"/>
    <property type="match status" value="1"/>
</dbReference>
<dbReference type="InterPro" id="IPR035897">
    <property type="entry name" value="Toll_tir_struct_dom_sf"/>
</dbReference>
<dbReference type="EMBL" id="AJVK01022553">
    <property type="status" value="NOT_ANNOTATED_CDS"/>
    <property type="molecule type" value="Genomic_DNA"/>
</dbReference>
<evidence type="ECO:0000313" key="6">
    <source>
        <dbReference type="EnsemblMetazoa" id="PPAI001388-PA"/>
    </source>
</evidence>
<accession>A0A1B0D215</accession>
<evidence type="ECO:0000256" key="4">
    <source>
        <dbReference type="ARBA" id="ARBA00022989"/>
    </source>
</evidence>
<dbReference type="AlphaFoldDB" id="A0A1B0D215"/>
<dbReference type="EMBL" id="AJVK01022555">
    <property type="status" value="NOT_ANNOTATED_CDS"/>
    <property type="molecule type" value="Genomic_DNA"/>
</dbReference>
<organism evidence="6 7">
    <name type="scientific">Phlebotomus papatasi</name>
    <name type="common">Sandfly</name>
    <dbReference type="NCBI Taxonomy" id="29031"/>
    <lineage>
        <taxon>Eukaryota</taxon>
        <taxon>Metazoa</taxon>
        <taxon>Ecdysozoa</taxon>
        <taxon>Arthropoda</taxon>
        <taxon>Hexapoda</taxon>
        <taxon>Insecta</taxon>
        <taxon>Pterygota</taxon>
        <taxon>Neoptera</taxon>
        <taxon>Endopterygota</taxon>
        <taxon>Diptera</taxon>
        <taxon>Nematocera</taxon>
        <taxon>Psychodoidea</taxon>
        <taxon>Psychodidae</taxon>
        <taxon>Phlebotomus</taxon>
        <taxon>Phlebotomus</taxon>
    </lineage>
</organism>
<dbReference type="EMBL" id="AJVK01022551">
    <property type="status" value="NOT_ANNOTATED_CDS"/>
    <property type="molecule type" value="Genomic_DNA"/>
</dbReference>
<dbReference type="InterPro" id="IPR000157">
    <property type="entry name" value="TIR_dom"/>
</dbReference>
<dbReference type="GO" id="GO:0005886">
    <property type="term" value="C:plasma membrane"/>
    <property type="evidence" value="ECO:0007669"/>
    <property type="project" value="TreeGrafter"/>
</dbReference>
<dbReference type="GO" id="GO:0038023">
    <property type="term" value="F:signaling receptor activity"/>
    <property type="evidence" value="ECO:0007669"/>
    <property type="project" value="TreeGrafter"/>
</dbReference>
<name>A0A1B0D215_PHLPP</name>
<dbReference type="PROSITE" id="PS50104">
    <property type="entry name" value="TIR"/>
    <property type="match status" value="1"/>
</dbReference>
<keyword evidence="5" id="KW-0472">Membrane</keyword>
<dbReference type="GO" id="GO:0007165">
    <property type="term" value="P:signal transduction"/>
    <property type="evidence" value="ECO:0007669"/>
    <property type="project" value="InterPro"/>
</dbReference>
<evidence type="ECO:0000256" key="3">
    <source>
        <dbReference type="ARBA" id="ARBA00022729"/>
    </source>
</evidence>
<evidence type="ECO:0000256" key="1">
    <source>
        <dbReference type="ARBA" id="ARBA00004370"/>
    </source>
</evidence>
<evidence type="ECO:0000256" key="2">
    <source>
        <dbReference type="ARBA" id="ARBA00022692"/>
    </source>
</evidence>
<keyword evidence="7" id="KW-1185">Reference proteome</keyword>
<keyword evidence="4" id="KW-1133">Transmembrane helix</keyword>
<dbReference type="VEuPathDB" id="VectorBase:PPAI001388"/>
<dbReference type="EnsemblMetazoa" id="PPAI001388-RA">
    <property type="protein sequence ID" value="PPAI001388-PA"/>
    <property type="gene ID" value="PPAI001388"/>
</dbReference>
<dbReference type="Proteomes" id="UP000092462">
    <property type="component" value="Unassembled WGS sequence"/>
</dbReference>
<reference evidence="6" key="1">
    <citation type="submission" date="2022-08" db="UniProtKB">
        <authorList>
            <consortium name="EnsemblMetazoa"/>
        </authorList>
    </citation>
    <scope>IDENTIFICATION</scope>
    <source>
        <strain evidence="6">Israel</strain>
    </source>
</reference>
<dbReference type="PANTHER" id="PTHR24365">
    <property type="entry name" value="TOLL-LIKE RECEPTOR"/>
    <property type="match status" value="1"/>
</dbReference>
<evidence type="ECO:0000256" key="5">
    <source>
        <dbReference type="ARBA" id="ARBA00023136"/>
    </source>
</evidence>
<dbReference type="SMART" id="SM00255">
    <property type="entry name" value="TIR"/>
    <property type="match status" value="1"/>
</dbReference>
<sequence>MRDVLLKTNVSAQLHIHPPKAATCPFSIIRSVAESRRTIIVLSPNYVESVWGTMEFRTAHHTAVKENVSRVIVIIYGDVNTQNIDTELKSYIDMNTYIKWGDPWFWERLHYALRTIKTGNTKTTGALFKTSMKSSVDDKLELIHPSPITPPMATSPVDSPKLNGSISYTRNGKVANGGLNGHGFKIGIIVVLHVYVLMMRRGGKQL</sequence>
<proteinExistence type="predicted"/>
<dbReference type="Pfam" id="PF01582">
    <property type="entry name" value="TIR"/>
    <property type="match status" value="1"/>
</dbReference>
<dbReference type="PANTHER" id="PTHR24365:SF541">
    <property type="entry name" value="PROTEIN TOLL-RELATED"/>
    <property type="match status" value="1"/>
</dbReference>
<keyword evidence="3" id="KW-0732">Signal</keyword>
<protein>
    <submittedName>
        <fullName evidence="6">Uncharacterized protein</fullName>
    </submittedName>
</protein>
<dbReference type="GO" id="GO:0045087">
    <property type="term" value="P:innate immune response"/>
    <property type="evidence" value="ECO:0007669"/>
    <property type="project" value="TreeGrafter"/>
</dbReference>
<evidence type="ECO:0000313" key="7">
    <source>
        <dbReference type="Proteomes" id="UP000092462"/>
    </source>
</evidence>
<dbReference type="SUPFAM" id="SSF52200">
    <property type="entry name" value="Toll/Interleukin receptor TIR domain"/>
    <property type="match status" value="1"/>
</dbReference>
<keyword evidence="2" id="KW-0812">Transmembrane</keyword>
<dbReference type="EMBL" id="AJVK01022554">
    <property type="status" value="NOT_ANNOTATED_CDS"/>
    <property type="molecule type" value="Genomic_DNA"/>
</dbReference>
<comment type="subcellular location">
    <subcellularLocation>
        <location evidence="1">Membrane</location>
    </subcellularLocation>
</comment>
<dbReference type="EMBL" id="AJVK01022552">
    <property type="status" value="NOT_ANNOTATED_CDS"/>
    <property type="molecule type" value="Genomic_DNA"/>
</dbReference>
<dbReference type="VEuPathDB" id="VectorBase:PPAPM1_001192"/>